<dbReference type="Pfam" id="PF19036">
    <property type="entry name" value="Fuz_longin_1"/>
    <property type="match status" value="1"/>
</dbReference>
<evidence type="ECO:0000259" key="2">
    <source>
        <dbReference type="Pfam" id="PF19036"/>
    </source>
</evidence>
<keyword evidence="4" id="KW-1185">Reference proteome</keyword>
<comment type="similarity">
    <text evidence="1">Belongs to the MON1/SAND family.</text>
</comment>
<protein>
    <recommendedName>
        <fullName evidence="1">Vacuolar fusion protein MON1 homolog</fullName>
    </recommendedName>
</protein>
<evidence type="ECO:0000313" key="3">
    <source>
        <dbReference type="EMBL" id="KIH46357.1"/>
    </source>
</evidence>
<dbReference type="PANTHER" id="PTHR13027">
    <property type="entry name" value="SAND PROTEIN-RELATED"/>
    <property type="match status" value="1"/>
</dbReference>
<name>A0A0C2C9A0_9BILA</name>
<dbReference type="InterPro" id="IPR043972">
    <property type="entry name" value="FUZ/MON1/HPS1_longin_1"/>
</dbReference>
<reference evidence="3 4" key="1">
    <citation type="submission" date="2013-12" db="EMBL/GenBank/DDBJ databases">
        <title>Draft genome of the parsitic nematode Ancylostoma duodenale.</title>
        <authorList>
            <person name="Mitreva M."/>
        </authorList>
    </citation>
    <scope>NUCLEOTIDE SEQUENCE [LARGE SCALE GENOMIC DNA]</scope>
    <source>
        <strain evidence="3 4">Zhejiang</strain>
    </source>
</reference>
<organism evidence="3 4">
    <name type="scientific">Ancylostoma duodenale</name>
    <dbReference type="NCBI Taxonomy" id="51022"/>
    <lineage>
        <taxon>Eukaryota</taxon>
        <taxon>Metazoa</taxon>
        <taxon>Ecdysozoa</taxon>
        <taxon>Nematoda</taxon>
        <taxon>Chromadorea</taxon>
        <taxon>Rhabditida</taxon>
        <taxon>Rhabditina</taxon>
        <taxon>Rhabditomorpha</taxon>
        <taxon>Strongyloidea</taxon>
        <taxon>Ancylostomatidae</taxon>
        <taxon>Ancylostomatinae</taxon>
        <taxon>Ancylostoma</taxon>
    </lineage>
</organism>
<dbReference type="PANTHER" id="PTHR13027:SF7">
    <property type="entry name" value="VACUOLAR FUSION PROTEIN MON1 HOMOLOG"/>
    <property type="match status" value="1"/>
</dbReference>
<feature type="non-terminal residue" evidence="3">
    <location>
        <position position="112"/>
    </location>
</feature>
<proteinExistence type="inferred from homology"/>
<dbReference type="EMBL" id="KN769492">
    <property type="protein sequence ID" value="KIH46357.1"/>
    <property type="molecule type" value="Genomic_DNA"/>
</dbReference>
<dbReference type="GO" id="GO:0032510">
    <property type="term" value="P:endosome to lysosome transport via multivesicular body sorting pathway"/>
    <property type="evidence" value="ECO:0007669"/>
    <property type="project" value="TreeGrafter"/>
</dbReference>
<dbReference type="GO" id="GO:0035658">
    <property type="term" value="C:Mon1-Ccz1 complex"/>
    <property type="evidence" value="ECO:0007669"/>
    <property type="project" value="TreeGrafter"/>
</dbReference>
<dbReference type="PRINTS" id="PR01546">
    <property type="entry name" value="YEAST73DUF"/>
</dbReference>
<dbReference type="GO" id="GO:0006623">
    <property type="term" value="P:protein targeting to vacuole"/>
    <property type="evidence" value="ECO:0007669"/>
    <property type="project" value="UniProtKB-UniRule"/>
</dbReference>
<evidence type="ECO:0000256" key="1">
    <source>
        <dbReference type="RuleBase" id="RU367048"/>
    </source>
</evidence>
<sequence length="112" mass="12622">MCSSANDPRSYSASAMSRTFEQLDEQLNVLFDQIVSTLSRSQLDVVYTKKGDNYDLRRLLRGTDKYMDSSVLAWRTDISLLQSAIRIIPMPPSDRDFLSSTMASCLTASKLD</sequence>
<feature type="domain" description="FUZ/MON1/HPS1 first Longin" evidence="2">
    <location>
        <begin position="17"/>
        <end position="69"/>
    </location>
</feature>
<gene>
    <name evidence="3" type="ORF">ANCDUO_23592</name>
</gene>
<dbReference type="AlphaFoldDB" id="A0A0C2C9A0"/>
<accession>A0A0C2C9A0</accession>
<evidence type="ECO:0000313" key="4">
    <source>
        <dbReference type="Proteomes" id="UP000054047"/>
    </source>
</evidence>
<dbReference type="InterPro" id="IPR004353">
    <property type="entry name" value="Mon1"/>
</dbReference>
<dbReference type="OrthoDB" id="272411at2759"/>
<comment type="function">
    <text evidence="1">Plays an important role in membrane trafficking through the secretory apparatus.</text>
</comment>
<dbReference type="Proteomes" id="UP000054047">
    <property type="component" value="Unassembled WGS sequence"/>
</dbReference>